<dbReference type="InterPro" id="IPR000330">
    <property type="entry name" value="SNF2_N"/>
</dbReference>
<dbReference type="PROSITE" id="PS51192">
    <property type="entry name" value="HELICASE_ATP_BIND_1"/>
    <property type="match status" value="1"/>
</dbReference>
<feature type="domain" description="RING-type" evidence="12">
    <location>
        <begin position="1388"/>
        <end position="1428"/>
    </location>
</feature>
<comment type="similarity">
    <text evidence="1">Belongs to the SNF2/RAD54 helicase family. RAD16 subfamily.</text>
</comment>
<evidence type="ECO:0000313" key="15">
    <source>
        <dbReference type="EMBL" id="PKU72124.1"/>
    </source>
</evidence>
<comment type="similarity">
    <text evidence="2">Belongs to the 'GDSL' lipolytic enzyme family.</text>
</comment>
<feature type="region of interest" description="Disordered" evidence="11">
    <location>
        <begin position="703"/>
        <end position="730"/>
    </location>
</feature>
<dbReference type="EMBL" id="KZ502843">
    <property type="protein sequence ID" value="PKU72124.1"/>
    <property type="molecule type" value="Genomic_DNA"/>
</dbReference>
<sequence>MESASYTAVDTATVVGGASFPALSFVSRAKTALHSAAARAEKVLTEIKADLKNDRDADGQGKKDFRKMEDQESAVNDGFSKPREEIPEACSAAEHYVNNFCNKLTIPPASVLKQLAAAYETGKNFICSKNLLNLVEDPLPAKEKSGLSFSSVKSLVLREKDDKSFSNFYDDDELHFKMQLLFDSEETYTHMNYGSGLTSLPITFMPKDIRGAPPDSFTVKLSEVIGGFKSIQKMASFWGCVVIKLRKLWSEGLPVPRMPLDANPDLDSCLLHQQLQVINCCISRKVRRNAAIELLDSVIKEASSDNNDLVDSPKYSNCMRYARLISGEYVLRLGVDHLSENLTMLETGEPICSPVTQEGPILTEELIKETEELVLRTGSFGVGCSQLLSDMQAFKASLRCAKDNPKILAANPGCALEDFIRWHSPPDWTEIDSISEANVSVDGEGSSRRGRLSKRMLKEGNLWQELWKSAKALPAVQQTPVFDEDLAVESIFTTLEDIRPSELFGQLFMSMLCSAFTIAEASISPDSNVSKIFFDCKDWVITTCQNGISSDNIGDICKVYETVETIVNHPEEAITIMDQAEETVNEEPKNRFKRINLNFMKKERNLLRKKPSKEEKNSDEKQMHVFSQLFDKKSLFSKKQTKLKRASNSEPTLEHSPMARRRGRNPRSAKTRRESDEDMSDNDYLPSSDSDVVLLSEEEDEELTFVPSADLQPEFPEPAMPRRAKRSRRKSDVRSKLEWEKWEEENDKWLTSLEAEGIGEDSDQSALLAEAMEPSEDVILPLLRFQKEWLSWALKQEDSSVRGGILADEMGMGKTIQAISLVLTARSLGTRSHYGSDVSHFRGNEKSPMPRVKCTLVICPVVAVIQWVGEINAHTAMGRVRVLVFHGPKRSNPGYNFDDYDFVITTYSTIENDYRKYMMPPKESCMYCGKKLYPNKMKIHLTYFCGPDAKQTLKQAKQVKKKKKQVKNFNLNKKNLPCEEDNEVIEEREKKKVRRNSKWEEPINNLAAELREKSALHSVEWERIILDEAHFIKDRRCNTARAVFALRSFYKWALSGTPLQNRVGELYSLVRFIQIDPYSFYLCRDCNCKVLDYSSTKDCPNCPHSTVRHFCWWNRYISKPIKESVYNRDKGKRAMTLLKKKVLSSILLRRTKLGRASDLALPPRIVSVSLRRDSLDKNEEEFYEALYTQSRLQFGTKERTLLGTPLPQPPHASIDQTSTSAETFPRLQLTLRKPRLIVSLPSRSPTPSKPLSPFKPPSPPSTHCPPRSPGQQQPTSPTKLQHDSIEESIRKILYQNKILQKRTVTYEKKVEDDGHAINIIIIESPFKEDVPKNANTTNLPGYVDDADLPSSCSTGIARRAVDHPYLVVYSSSADVSGGDIGDTNKSDCGICHDPAEDLVVTSCDHSFCKGCLIEYSAASGDVLCPTCDRPLTVDLTANCYSGGKTSASSMKGCKRSRILRRIDKDYFKTSTKIDALKEEIRNMIEGDGSAKGIVFSQFTSFLDLINFSLQESGITCVQLVGSMSLPEREKAIKTFTDDANCKIFLMSLKAGGVALNLTIASNVFLMDPWWNPAVERQAQDRIHRIGQFKPIRTVRFIIANTIEERILRTVGNSAEALAKLTEADLSHFEELVLGLLMFWYLSSMGAAINNGNSGGVPAVYVVGDSLADVGNNNHLLTYMKADFPHNGIDFAGGKATGRFSNGKNAADFIAMVEKNGNEQAQAHLANSIFAIIIGSNDIFGYVKSNGNTTPQQFVGSLIYALQGQLQRLYNIGARKFAFVGTGPVGCCPSLRRQTEANDCNAAANSVSDLYDQSVLTLLQELKSQLSNMKYSFFNTTLAMHEIMDNPADYGFTEVKAACCGLGDLNAKVACTPFSSYCSNRTNHVFWDFYHPTQATAEILTAKMLEGSAPHVYPVNVMQLSAL</sequence>
<feature type="domain" description="Helicase ATP-binding" evidence="13">
    <location>
        <begin position="795"/>
        <end position="1076"/>
    </location>
</feature>
<feature type="compositionally biased region" description="Basic residues" evidence="11">
    <location>
        <begin position="658"/>
        <end position="670"/>
    </location>
</feature>
<protein>
    <submittedName>
        <fullName evidence="15">GDSL esterase/lipase</fullName>
    </submittedName>
</protein>
<dbReference type="Pfam" id="PF00097">
    <property type="entry name" value="zf-C3HC4"/>
    <property type="match status" value="1"/>
</dbReference>
<feature type="compositionally biased region" description="Basic and acidic residues" evidence="11">
    <location>
        <begin position="54"/>
        <end position="70"/>
    </location>
</feature>
<dbReference type="GO" id="GO:0005634">
    <property type="term" value="C:nucleus"/>
    <property type="evidence" value="ECO:0007669"/>
    <property type="project" value="TreeGrafter"/>
</dbReference>
<dbReference type="Gene3D" id="3.40.50.300">
    <property type="entry name" value="P-loop containing nucleotide triphosphate hydrolases"/>
    <property type="match status" value="1"/>
</dbReference>
<dbReference type="InterPro" id="IPR049730">
    <property type="entry name" value="SNF2/RAD54-like_C"/>
</dbReference>
<dbReference type="CDD" id="cd01837">
    <property type="entry name" value="SGNH_plant_lipase_like"/>
    <property type="match status" value="1"/>
</dbReference>
<feature type="region of interest" description="Disordered" evidence="11">
    <location>
        <begin position="1235"/>
        <end position="1283"/>
    </location>
</feature>
<reference evidence="15 16" key="1">
    <citation type="journal article" date="2016" name="Sci. Rep.">
        <title>The Dendrobium catenatum Lindl. genome sequence provides insights into polysaccharide synthase, floral development and adaptive evolution.</title>
        <authorList>
            <person name="Zhang G.Q."/>
            <person name="Xu Q."/>
            <person name="Bian C."/>
            <person name="Tsai W.C."/>
            <person name="Yeh C.M."/>
            <person name="Liu K.W."/>
            <person name="Yoshida K."/>
            <person name="Zhang L.S."/>
            <person name="Chang S.B."/>
            <person name="Chen F."/>
            <person name="Shi Y."/>
            <person name="Su Y.Y."/>
            <person name="Zhang Y.Q."/>
            <person name="Chen L.J."/>
            <person name="Yin Y."/>
            <person name="Lin M."/>
            <person name="Huang H."/>
            <person name="Deng H."/>
            <person name="Wang Z.W."/>
            <person name="Zhu S.L."/>
            <person name="Zhao X."/>
            <person name="Deng C."/>
            <person name="Niu S.C."/>
            <person name="Huang J."/>
            <person name="Wang M."/>
            <person name="Liu G.H."/>
            <person name="Yang H.J."/>
            <person name="Xiao X.J."/>
            <person name="Hsiao Y.Y."/>
            <person name="Wu W.L."/>
            <person name="Chen Y.Y."/>
            <person name="Mitsuda N."/>
            <person name="Ohme-Takagi M."/>
            <person name="Luo Y.B."/>
            <person name="Van de Peer Y."/>
            <person name="Liu Z.J."/>
        </authorList>
    </citation>
    <scope>NUCLEOTIDE SEQUENCE [LARGE SCALE GENOMIC DNA]</scope>
    <source>
        <tissue evidence="15">The whole plant</tissue>
    </source>
</reference>
<dbReference type="CDD" id="cd18008">
    <property type="entry name" value="DEXDc_SHPRH-like"/>
    <property type="match status" value="1"/>
</dbReference>
<dbReference type="PANTHER" id="PTHR45626">
    <property type="entry name" value="TRANSCRIPTION TERMINATION FACTOR 2-RELATED"/>
    <property type="match status" value="1"/>
</dbReference>
<evidence type="ECO:0000256" key="7">
    <source>
        <dbReference type="ARBA" id="ARBA00022806"/>
    </source>
</evidence>
<dbReference type="Proteomes" id="UP000233837">
    <property type="component" value="Unassembled WGS sequence"/>
</dbReference>
<feature type="region of interest" description="Disordered" evidence="11">
    <location>
        <begin position="638"/>
        <end position="688"/>
    </location>
</feature>
<dbReference type="GO" id="GO:0006289">
    <property type="term" value="P:nucleotide-excision repair"/>
    <property type="evidence" value="ECO:0007669"/>
    <property type="project" value="TreeGrafter"/>
</dbReference>
<keyword evidence="7" id="KW-0347">Helicase</keyword>
<dbReference type="SUPFAM" id="SSF57850">
    <property type="entry name" value="RING/U-box"/>
    <property type="match status" value="1"/>
</dbReference>
<evidence type="ECO:0000313" key="16">
    <source>
        <dbReference type="Proteomes" id="UP000233837"/>
    </source>
</evidence>
<evidence type="ECO:0000256" key="3">
    <source>
        <dbReference type="ARBA" id="ARBA00022723"/>
    </source>
</evidence>
<dbReference type="PROSITE" id="PS50089">
    <property type="entry name" value="ZF_RING_2"/>
    <property type="match status" value="1"/>
</dbReference>
<evidence type="ECO:0000256" key="9">
    <source>
        <dbReference type="ARBA" id="ARBA00022840"/>
    </source>
</evidence>
<dbReference type="InterPro" id="IPR026147">
    <property type="entry name" value="Rab3GAP1_conserved"/>
</dbReference>
<evidence type="ECO:0000256" key="2">
    <source>
        <dbReference type="ARBA" id="ARBA00008668"/>
    </source>
</evidence>
<dbReference type="CDD" id="cd18793">
    <property type="entry name" value="SF2_C_SNF"/>
    <property type="match status" value="1"/>
</dbReference>
<feature type="region of interest" description="Disordered" evidence="11">
    <location>
        <begin position="54"/>
        <end position="81"/>
    </location>
</feature>
<evidence type="ECO:0000256" key="8">
    <source>
        <dbReference type="ARBA" id="ARBA00022833"/>
    </source>
</evidence>
<dbReference type="InterPro" id="IPR035669">
    <property type="entry name" value="SGNH_plant_lipase-like"/>
</dbReference>
<dbReference type="InterPro" id="IPR038718">
    <property type="entry name" value="SNF2-like_sf"/>
</dbReference>
<organism evidence="15 16">
    <name type="scientific">Dendrobium catenatum</name>
    <dbReference type="NCBI Taxonomy" id="906689"/>
    <lineage>
        <taxon>Eukaryota</taxon>
        <taxon>Viridiplantae</taxon>
        <taxon>Streptophyta</taxon>
        <taxon>Embryophyta</taxon>
        <taxon>Tracheophyta</taxon>
        <taxon>Spermatophyta</taxon>
        <taxon>Magnoliopsida</taxon>
        <taxon>Liliopsida</taxon>
        <taxon>Asparagales</taxon>
        <taxon>Orchidaceae</taxon>
        <taxon>Epidendroideae</taxon>
        <taxon>Malaxideae</taxon>
        <taxon>Dendrobiinae</taxon>
        <taxon>Dendrobium</taxon>
    </lineage>
</organism>
<dbReference type="Gene3D" id="3.40.50.1110">
    <property type="entry name" value="SGNH hydrolase"/>
    <property type="match status" value="2"/>
</dbReference>
<dbReference type="Pfam" id="PF13890">
    <property type="entry name" value="Rab3-GTPase_cat"/>
    <property type="match status" value="1"/>
</dbReference>
<dbReference type="GO" id="GO:0016788">
    <property type="term" value="F:hydrolase activity, acting on ester bonds"/>
    <property type="evidence" value="ECO:0007669"/>
    <property type="project" value="InterPro"/>
</dbReference>
<reference evidence="15 16" key="2">
    <citation type="journal article" date="2017" name="Nature">
        <title>The Apostasia genome and the evolution of orchids.</title>
        <authorList>
            <person name="Zhang G.Q."/>
            <person name="Liu K.W."/>
            <person name="Li Z."/>
            <person name="Lohaus R."/>
            <person name="Hsiao Y.Y."/>
            <person name="Niu S.C."/>
            <person name="Wang J.Y."/>
            <person name="Lin Y.C."/>
            <person name="Xu Q."/>
            <person name="Chen L.J."/>
            <person name="Yoshida K."/>
            <person name="Fujiwara S."/>
            <person name="Wang Z.W."/>
            <person name="Zhang Y.Q."/>
            <person name="Mitsuda N."/>
            <person name="Wang M."/>
            <person name="Liu G.H."/>
            <person name="Pecoraro L."/>
            <person name="Huang H.X."/>
            <person name="Xiao X.J."/>
            <person name="Lin M."/>
            <person name="Wu X.Y."/>
            <person name="Wu W.L."/>
            <person name="Chen Y.Y."/>
            <person name="Chang S.B."/>
            <person name="Sakamoto S."/>
            <person name="Ohme-Takagi M."/>
            <person name="Yagi M."/>
            <person name="Zeng S.J."/>
            <person name="Shen C.Y."/>
            <person name="Yeh C.M."/>
            <person name="Luo Y.B."/>
            <person name="Tsai W.C."/>
            <person name="Van de Peer Y."/>
            <person name="Liu Z.J."/>
        </authorList>
    </citation>
    <scope>NUCLEOTIDE SEQUENCE [LARGE SCALE GENOMIC DNA]</scope>
    <source>
        <tissue evidence="15">The whole plant</tissue>
    </source>
</reference>
<dbReference type="Gene3D" id="3.40.50.10810">
    <property type="entry name" value="Tandem AAA-ATPase domain"/>
    <property type="match status" value="2"/>
</dbReference>
<dbReference type="PROSITE" id="PS00518">
    <property type="entry name" value="ZF_RING_1"/>
    <property type="match status" value="1"/>
</dbReference>
<dbReference type="InterPro" id="IPR001841">
    <property type="entry name" value="Znf_RING"/>
</dbReference>
<name>A0A2I0W8Y6_9ASPA</name>
<keyword evidence="9" id="KW-0067">ATP-binding</keyword>
<dbReference type="InterPro" id="IPR036514">
    <property type="entry name" value="SGNH_hydro_sf"/>
</dbReference>
<feature type="compositionally biased region" description="Polar residues" evidence="11">
    <location>
        <begin position="1270"/>
        <end position="1279"/>
    </location>
</feature>
<gene>
    <name evidence="15" type="ORF">MA16_Dca006717</name>
</gene>
<evidence type="ECO:0000259" key="13">
    <source>
        <dbReference type="PROSITE" id="PS51192"/>
    </source>
</evidence>
<evidence type="ECO:0000256" key="4">
    <source>
        <dbReference type="ARBA" id="ARBA00022741"/>
    </source>
</evidence>
<accession>A0A2I0W8Y6</accession>
<dbReference type="Gene3D" id="3.30.40.10">
    <property type="entry name" value="Zinc/RING finger domain, C3HC4 (zinc finger)"/>
    <property type="match status" value="1"/>
</dbReference>
<evidence type="ECO:0000256" key="5">
    <source>
        <dbReference type="ARBA" id="ARBA00022771"/>
    </source>
</evidence>
<dbReference type="GO" id="GO:0008094">
    <property type="term" value="F:ATP-dependent activity, acting on DNA"/>
    <property type="evidence" value="ECO:0007669"/>
    <property type="project" value="TreeGrafter"/>
</dbReference>
<proteinExistence type="inferred from homology"/>
<keyword evidence="5 10" id="KW-0863">Zinc-finger</keyword>
<dbReference type="InterPro" id="IPR027417">
    <property type="entry name" value="P-loop_NTPase"/>
</dbReference>
<dbReference type="GO" id="GO:0004386">
    <property type="term" value="F:helicase activity"/>
    <property type="evidence" value="ECO:0007669"/>
    <property type="project" value="UniProtKB-KW"/>
</dbReference>
<dbReference type="InterPro" id="IPR017907">
    <property type="entry name" value="Znf_RING_CS"/>
</dbReference>
<keyword evidence="4" id="KW-0547">Nucleotide-binding</keyword>
<dbReference type="STRING" id="906689.A0A2I0W8Y6"/>
<dbReference type="InterPro" id="IPR013083">
    <property type="entry name" value="Znf_RING/FYVE/PHD"/>
</dbReference>
<dbReference type="PROSITE" id="PS51194">
    <property type="entry name" value="HELICASE_CTER"/>
    <property type="match status" value="1"/>
</dbReference>
<dbReference type="SMART" id="SM00487">
    <property type="entry name" value="DEXDc"/>
    <property type="match status" value="1"/>
</dbReference>
<dbReference type="Pfam" id="PF00271">
    <property type="entry name" value="Helicase_C"/>
    <property type="match status" value="1"/>
</dbReference>
<dbReference type="SUPFAM" id="SSF52540">
    <property type="entry name" value="P-loop containing nucleoside triphosphate hydrolases"/>
    <property type="match status" value="2"/>
</dbReference>
<keyword evidence="8" id="KW-0862">Zinc</keyword>
<dbReference type="SMART" id="SM00490">
    <property type="entry name" value="HELICc"/>
    <property type="match status" value="1"/>
</dbReference>
<evidence type="ECO:0000256" key="6">
    <source>
        <dbReference type="ARBA" id="ARBA00022801"/>
    </source>
</evidence>
<dbReference type="InterPro" id="IPR050628">
    <property type="entry name" value="SNF2_RAD54_helicase_TF"/>
</dbReference>
<feature type="domain" description="Helicase C-terminal" evidence="14">
    <location>
        <begin position="1472"/>
        <end position="1632"/>
    </location>
</feature>
<evidence type="ECO:0000256" key="1">
    <source>
        <dbReference type="ARBA" id="ARBA00008438"/>
    </source>
</evidence>
<dbReference type="InterPro" id="IPR014001">
    <property type="entry name" value="Helicase_ATP-bd"/>
</dbReference>
<dbReference type="GO" id="GO:0008270">
    <property type="term" value="F:zinc ion binding"/>
    <property type="evidence" value="ECO:0007669"/>
    <property type="project" value="UniProtKB-KW"/>
</dbReference>
<dbReference type="Pfam" id="PF00176">
    <property type="entry name" value="SNF2-rel_dom"/>
    <property type="match status" value="1"/>
</dbReference>
<dbReference type="InterPro" id="IPR018957">
    <property type="entry name" value="Znf_C3HC4_RING-type"/>
</dbReference>
<dbReference type="GO" id="GO:0005524">
    <property type="term" value="F:ATP binding"/>
    <property type="evidence" value="ECO:0007669"/>
    <property type="project" value="UniProtKB-KW"/>
</dbReference>
<keyword evidence="6" id="KW-0378">Hydrolase</keyword>
<evidence type="ECO:0000256" key="10">
    <source>
        <dbReference type="PROSITE-ProRule" id="PRU00175"/>
    </source>
</evidence>
<keyword evidence="16" id="KW-1185">Reference proteome</keyword>
<dbReference type="InterPro" id="IPR001087">
    <property type="entry name" value="GDSL"/>
</dbReference>
<keyword evidence="3" id="KW-0479">Metal-binding</keyword>
<evidence type="ECO:0000256" key="11">
    <source>
        <dbReference type="SAM" id="MobiDB-lite"/>
    </source>
</evidence>
<dbReference type="PANTHER" id="PTHR45626:SF12">
    <property type="entry name" value="DNA REPAIR PROTEIN RAD16"/>
    <property type="match status" value="1"/>
</dbReference>
<feature type="compositionally biased region" description="Pro residues" evidence="11">
    <location>
        <begin position="1247"/>
        <end position="1268"/>
    </location>
</feature>
<dbReference type="InterPro" id="IPR001650">
    <property type="entry name" value="Helicase_C-like"/>
</dbReference>
<dbReference type="Pfam" id="PF00657">
    <property type="entry name" value="Lipase_GDSL"/>
    <property type="match status" value="1"/>
</dbReference>
<dbReference type="SMART" id="SM00184">
    <property type="entry name" value="RING"/>
    <property type="match status" value="1"/>
</dbReference>
<feature type="region of interest" description="Disordered" evidence="11">
    <location>
        <begin position="1201"/>
        <end position="1221"/>
    </location>
</feature>
<evidence type="ECO:0000259" key="12">
    <source>
        <dbReference type="PROSITE" id="PS50089"/>
    </source>
</evidence>
<evidence type="ECO:0000259" key="14">
    <source>
        <dbReference type="PROSITE" id="PS51194"/>
    </source>
</evidence>